<dbReference type="PANTHER" id="PTHR43649">
    <property type="entry name" value="ARABINOSE-BINDING PROTEIN-RELATED"/>
    <property type="match status" value="1"/>
</dbReference>
<evidence type="ECO:0008006" key="5">
    <source>
        <dbReference type="Google" id="ProtNLM"/>
    </source>
</evidence>
<name>A0A3E3HVH2_9FIRM</name>
<keyword evidence="4" id="KW-1185">Reference proteome</keyword>
<evidence type="ECO:0000256" key="2">
    <source>
        <dbReference type="SAM" id="SignalP"/>
    </source>
</evidence>
<dbReference type="InterPro" id="IPR050490">
    <property type="entry name" value="Bact_solute-bd_prot1"/>
</dbReference>
<keyword evidence="2" id="KW-0732">Signal</keyword>
<feature type="compositionally biased region" description="Polar residues" evidence="1">
    <location>
        <begin position="26"/>
        <end position="40"/>
    </location>
</feature>
<feature type="chain" id="PRO_5038688943" description="Extracellular solute-binding protein" evidence="2">
    <location>
        <begin position="23"/>
        <end position="579"/>
    </location>
</feature>
<comment type="caution">
    <text evidence="3">The sequence shown here is derived from an EMBL/GenBank/DDBJ whole genome shotgun (WGS) entry which is preliminary data.</text>
</comment>
<feature type="region of interest" description="Disordered" evidence="1">
    <location>
        <begin position="25"/>
        <end position="45"/>
    </location>
</feature>
<protein>
    <recommendedName>
        <fullName evidence="5">Extracellular solute-binding protein</fullName>
    </recommendedName>
</protein>
<dbReference type="EMBL" id="QVLV01000036">
    <property type="protein sequence ID" value="RGE55831.1"/>
    <property type="molecule type" value="Genomic_DNA"/>
</dbReference>
<evidence type="ECO:0000256" key="1">
    <source>
        <dbReference type="SAM" id="MobiDB-lite"/>
    </source>
</evidence>
<sequence length="579" mass="65361">MKLKKCIAVLMCSVLFMMTGCGENTEGVQNDNQTSQNVDSTESKEADVTKEMVTLTIFNHNASNMPSNILDNPVMNKIAEETGVILDWSPFMGNNTADEAASMLIASNELPDIWLVNSPSINQTLLNNKLIISIDPYLDSFGKDIQEVAQDALDFTRFKFNTQENYFIPAQVGGINWYPSGYDNTFSYRYDLWEDMGKPELETYDDVINYCVEAMKLEPENEAGQKNYGVAIPLGSKEFGYLDWNFAHFIGQGDKNIFVNIDFEKDELVPRLAEDSAWLTGAEFFFKMNQAGALDPESATMNGDQVREKGGAQRYFLGLANWQIGWPNDKLVAAQDKEKGYAPLVVGDRGDYVFCRTSSPYGNGSYYAISKTCKDVEAAIRFINYTASWDGTEVMANGPEGTTWEYVDGKPKAFPNDPTVEKDPDAYKKIGISYVAPGLQVNGYREDPRGWKTIFAQEDTSTFRENMSAAELKFIDDNGYSYGTEYYDKNFEHNTFATPIFDMIAPLNPADELSVIETDATTLAIEYSVKLIYATDQTEFDKIKTEFLSELDRIGYQKGVDYYKEEYKLAKQKFEEFSK</sequence>
<organism evidence="3 4">
    <name type="scientific">Eisenbergiella massiliensis</name>
    <dbReference type="NCBI Taxonomy" id="1720294"/>
    <lineage>
        <taxon>Bacteria</taxon>
        <taxon>Bacillati</taxon>
        <taxon>Bacillota</taxon>
        <taxon>Clostridia</taxon>
        <taxon>Lachnospirales</taxon>
        <taxon>Lachnospiraceae</taxon>
        <taxon>Eisenbergiella</taxon>
    </lineage>
</organism>
<dbReference type="PANTHER" id="PTHR43649:SF12">
    <property type="entry name" value="DIACETYLCHITOBIOSE BINDING PROTEIN DASA"/>
    <property type="match status" value="1"/>
</dbReference>
<dbReference type="Proteomes" id="UP000260812">
    <property type="component" value="Unassembled WGS sequence"/>
</dbReference>
<accession>A0A3E3HVH2</accession>
<dbReference type="RefSeq" id="WP_117545857.1">
    <property type="nucleotide sequence ID" value="NZ_JBKUNB010000017.1"/>
</dbReference>
<dbReference type="AlphaFoldDB" id="A0A3E3HVH2"/>
<dbReference type="Gene3D" id="3.40.190.10">
    <property type="entry name" value="Periplasmic binding protein-like II"/>
    <property type="match status" value="2"/>
</dbReference>
<gene>
    <name evidence="3" type="ORF">DXC51_27545</name>
</gene>
<proteinExistence type="predicted"/>
<reference evidence="3 4" key="1">
    <citation type="submission" date="2018-08" db="EMBL/GenBank/DDBJ databases">
        <title>A genome reference for cultivated species of the human gut microbiota.</title>
        <authorList>
            <person name="Zou Y."/>
            <person name="Xue W."/>
            <person name="Luo G."/>
        </authorList>
    </citation>
    <scope>NUCLEOTIDE SEQUENCE [LARGE SCALE GENOMIC DNA]</scope>
    <source>
        <strain evidence="3 4">TF05-5AC</strain>
    </source>
</reference>
<dbReference type="SUPFAM" id="SSF53850">
    <property type="entry name" value="Periplasmic binding protein-like II"/>
    <property type="match status" value="1"/>
</dbReference>
<feature type="signal peptide" evidence="2">
    <location>
        <begin position="1"/>
        <end position="22"/>
    </location>
</feature>
<evidence type="ECO:0000313" key="4">
    <source>
        <dbReference type="Proteomes" id="UP000260812"/>
    </source>
</evidence>
<evidence type="ECO:0000313" key="3">
    <source>
        <dbReference type="EMBL" id="RGE55831.1"/>
    </source>
</evidence>
<dbReference type="PROSITE" id="PS51257">
    <property type="entry name" value="PROKAR_LIPOPROTEIN"/>
    <property type="match status" value="1"/>
</dbReference>
<dbReference type="GeneID" id="97990504"/>